<dbReference type="Proteomes" id="UP000184322">
    <property type="component" value="Chromosome"/>
</dbReference>
<sequence>MKVILIKDCKDGKANTIIEVAPGYAKNFLINKGFALPYNESTAKTLERKLNELSAEEHERRSKALELKSKLEEVKLEYTLEANTDANYNLNVHGSVSTKHVEKDLAKLGFKLGKHAIEKVHLVSEGTHEIKVVIYKDITAKLFIKIKIKEIK</sequence>
<dbReference type="AlphaFoldDB" id="A0A1L4FSM2"/>
<dbReference type="InterPro" id="IPR020069">
    <property type="entry name" value="Ribosomal_bL9_C"/>
</dbReference>
<keyword evidence="2 7" id="KW-0699">rRNA-binding</keyword>
<dbReference type="InterPro" id="IPR020070">
    <property type="entry name" value="Ribosomal_bL9_N"/>
</dbReference>
<accession>A0A1L4FSM2</accession>
<dbReference type="STRING" id="48003.BLA55_03010"/>
<dbReference type="Gene3D" id="3.10.430.100">
    <property type="entry name" value="Ribosomal protein L9, C-terminal domain"/>
    <property type="match status" value="1"/>
</dbReference>
<evidence type="ECO:0000256" key="2">
    <source>
        <dbReference type="ARBA" id="ARBA00022730"/>
    </source>
</evidence>
<comment type="function">
    <text evidence="7">Binds to the 23S rRNA.</text>
</comment>
<protein>
    <recommendedName>
        <fullName evidence="6 7">Large ribosomal subunit protein bL9</fullName>
    </recommendedName>
</protein>
<dbReference type="Pfam" id="PF01281">
    <property type="entry name" value="Ribosomal_L9_N"/>
    <property type="match status" value="1"/>
</dbReference>
<evidence type="ECO:0000313" key="10">
    <source>
        <dbReference type="Proteomes" id="UP000184322"/>
    </source>
</evidence>
<dbReference type="GO" id="GO:0003735">
    <property type="term" value="F:structural constituent of ribosome"/>
    <property type="evidence" value="ECO:0007669"/>
    <property type="project" value="InterPro"/>
</dbReference>
<evidence type="ECO:0000256" key="1">
    <source>
        <dbReference type="ARBA" id="ARBA00010605"/>
    </source>
</evidence>
<dbReference type="NCBIfam" id="TIGR00158">
    <property type="entry name" value="L9"/>
    <property type="match status" value="1"/>
</dbReference>
<dbReference type="InterPro" id="IPR036935">
    <property type="entry name" value="Ribosomal_bL9_N_sf"/>
</dbReference>
<reference evidence="10" key="1">
    <citation type="submission" date="2016-10" db="EMBL/GenBank/DDBJ databases">
        <authorList>
            <person name="Beylefeld A."/>
            <person name="Abolnik C."/>
        </authorList>
    </citation>
    <scope>NUCLEOTIDE SEQUENCE [LARGE SCALE GENOMIC DNA]</scope>
    <source>
        <strain evidence="10">B359_6</strain>
    </source>
</reference>
<dbReference type="GO" id="GO:1990904">
    <property type="term" value="C:ribonucleoprotein complex"/>
    <property type="evidence" value="ECO:0007669"/>
    <property type="project" value="UniProtKB-KW"/>
</dbReference>
<dbReference type="RefSeq" id="WP_073372612.1">
    <property type="nucleotide sequence ID" value="NZ_CP017813.1"/>
</dbReference>
<dbReference type="HAMAP" id="MF_00503">
    <property type="entry name" value="Ribosomal_bL9"/>
    <property type="match status" value="1"/>
</dbReference>
<name>A0A1L4FSM2_9BACT</name>
<dbReference type="PANTHER" id="PTHR21368">
    <property type="entry name" value="50S RIBOSOMAL PROTEIN L9"/>
    <property type="match status" value="1"/>
</dbReference>
<dbReference type="EMBL" id="CP017813">
    <property type="protein sequence ID" value="APJ38608.1"/>
    <property type="molecule type" value="Genomic_DNA"/>
</dbReference>
<evidence type="ECO:0000259" key="8">
    <source>
        <dbReference type="PROSITE" id="PS00651"/>
    </source>
</evidence>
<dbReference type="InterPro" id="IPR036791">
    <property type="entry name" value="Ribosomal_bL9_C_sf"/>
</dbReference>
<dbReference type="Pfam" id="PF03948">
    <property type="entry name" value="Ribosomal_L9_C"/>
    <property type="match status" value="1"/>
</dbReference>
<keyword evidence="10" id="KW-1185">Reference proteome</keyword>
<dbReference type="GO" id="GO:0006412">
    <property type="term" value="P:translation"/>
    <property type="evidence" value="ECO:0007669"/>
    <property type="project" value="UniProtKB-UniRule"/>
</dbReference>
<evidence type="ECO:0000256" key="5">
    <source>
        <dbReference type="ARBA" id="ARBA00023274"/>
    </source>
</evidence>
<keyword evidence="4 7" id="KW-0689">Ribosomal protein</keyword>
<evidence type="ECO:0000256" key="3">
    <source>
        <dbReference type="ARBA" id="ARBA00022884"/>
    </source>
</evidence>
<dbReference type="KEGG" id="mpul:BLA55_03010"/>
<evidence type="ECO:0000256" key="4">
    <source>
        <dbReference type="ARBA" id="ARBA00022980"/>
    </source>
</evidence>
<proteinExistence type="inferred from homology"/>
<dbReference type="GO" id="GO:0019843">
    <property type="term" value="F:rRNA binding"/>
    <property type="evidence" value="ECO:0007669"/>
    <property type="project" value="UniProtKB-UniRule"/>
</dbReference>
<keyword evidence="3 7" id="KW-0694">RNA-binding</keyword>
<dbReference type="InterPro" id="IPR000244">
    <property type="entry name" value="Ribosomal_bL9"/>
</dbReference>
<evidence type="ECO:0000256" key="6">
    <source>
        <dbReference type="ARBA" id="ARBA00035292"/>
    </source>
</evidence>
<evidence type="ECO:0000256" key="7">
    <source>
        <dbReference type="HAMAP-Rule" id="MF_00503"/>
    </source>
</evidence>
<dbReference type="SUPFAM" id="SSF55658">
    <property type="entry name" value="L9 N-domain-like"/>
    <property type="match status" value="1"/>
</dbReference>
<dbReference type="GO" id="GO:0005840">
    <property type="term" value="C:ribosome"/>
    <property type="evidence" value="ECO:0007669"/>
    <property type="project" value="UniProtKB-KW"/>
</dbReference>
<evidence type="ECO:0000313" key="9">
    <source>
        <dbReference type="EMBL" id="APJ38608.1"/>
    </source>
</evidence>
<dbReference type="Gene3D" id="3.40.5.10">
    <property type="entry name" value="Ribosomal protein L9, N-terminal domain"/>
    <property type="match status" value="1"/>
</dbReference>
<comment type="similarity">
    <text evidence="1 7">Belongs to the bacterial ribosomal protein bL9 family.</text>
</comment>
<dbReference type="InterPro" id="IPR009027">
    <property type="entry name" value="Ribosomal_bL9/RNase_H1_N"/>
</dbReference>
<feature type="domain" description="Ribosomal protein L9" evidence="8">
    <location>
        <begin position="12"/>
        <end position="39"/>
    </location>
</feature>
<dbReference type="OrthoDB" id="9788336at2"/>
<dbReference type="SUPFAM" id="SSF55653">
    <property type="entry name" value="Ribosomal protein L9 C-domain"/>
    <property type="match status" value="1"/>
</dbReference>
<dbReference type="GeneID" id="57134527"/>
<keyword evidence="5 7" id="KW-0687">Ribonucleoprotein</keyword>
<gene>
    <name evidence="7" type="primary">rplI</name>
    <name evidence="9" type="ORF">BLA55_03010</name>
</gene>
<dbReference type="InterPro" id="IPR020594">
    <property type="entry name" value="Ribosomal_bL9_bac/chp"/>
</dbReference>
<organism evidence="9 10">
    <name type="scientific">Mycoplasmopsis pullorum</name>
    <dbReference type="NCBI Taxonomy" id="48003"/>
    <lineage>
        <taxon>Bacteria</taxon>
        <taxon>Bacillati</taxon>
        <taxon>Mycoplasmatota</taxon>
        <taxon>Mycoplasmoidales</taxon>
        <taxon>Metamycoplasmataceae</taxon>
        <taxon>Mycoplasmopsis</taxon>
    </lineage>
</organism>
<dbReference type="PROSITE" id="PS00651">
    <property type="entry name" value="RIBOSOMAL_L9"/>
    <property type="match status" value="1"/>
</dbReference>